<accession>A0A4D4KL58</accession>
<organism evidence="2 3">
    <name type="scientific">Streptomyces antimycoticus</name>
    <dbReference type="NCBI Taxonomy" id="68175"/>
    <lineage>
        <taxon>Bacteria</taxon>
        <taxon>Bacillati</taxon>
        <taxon>Actinomycetota</taxon>
        <taxon>Actinomycetes</taxon>
        <taxon>Kitasatosporales</taxon>
        <taxon>Streptomycetaceae</taxon>
        <taxon>Streptomyces</taxon>
        <taxon>Streptomyces violaceusniger group</taxon>
    </lineage>
</organism>
<keyword evidence="3" id="KW-1185">Reference proteome</keyword>
<comment type="caution">
    <text evidence="2">The sequence shown here is derived from an EMBL/GenBank/DDBJ whole genome shotgun (WGS) entry which is preliminary data.</text>
</comment>
<gene>
    <name evidence="2" type="ORF">SANT12839_097860</name>
</gene>
<feature type="compositionally biased region" description="Basic and acidic residues" evidence="1">
    <location>
        <begin position="18"/>
        <end position="57"/>
    </location>
</feature>
<evidence type="ECO:0000256" key="1">
    <source>
        <dbReference type="SAM" id="MobiDB-lite"/>
    </source>
</evidence>
<dbReference type="EMBL" id="BJHV01000001">
    <property type="protein sequence ID" value="GDY48904.1"/>
    <property type="molecule type" value="Genomic_DNA"/>
</dbReference>
<protein>
    <submittedName>
        <fullName evidence="2">Uncharacterized protein</fullName>
    </submittedName>
</protein>
<feature type="region of interest" description="Disordered" evidence="1">
    <location>
        <begin position="1"/>
        <end position="65"/>
    </location>
</feature>
<sequence>MPAGAEEDGGKAYAVDETDNRAEGHDDRRPECVAVEERVDDGDLREPSGEPGQDRRRPQSAAGEAGVVADGLQTLHMALINPIKKVESV</sequence>
<dbReference type="AlphaFoldDB" id="A0A4D4KL58"/>
<evidence type="ECO:0000313" key="2">
    <source>
        <dbReference type="EMBL" id="GDY48904.1"/>
    </source>
</evidence>
<evidence type="ECO:0000313" key="3">
    <source>
        <dbReference type="Proteomes" id="UP000299290"/>
    </source>
</evidence>
<name>A0A4D4KL58_9ACTN</name>
<proteinExistence type="predicted"/>
<reference evidence="2 3" key="1">
    <citation type="journal article" date="2020" name="Int. J. Syst. Evol. Microbiol.">
        <title>Reclassification of Streptomyces castelarensis and Streptomyces sporoclivatus as later heterotypic synonyms of Streptomyces antimycoticus.</title>
        <authorList>
            <person name="Komaki H."/>
            <person name="Tamura T."/>
        </authorList>
    </citation>
    <scope>NUCLEOTIDE SEQUENCE [LARGE SCALE GENOMIC DNA]</scope>
    <source>
        <strain evidence="2 3">NBRC 12839</strain>
    </source>
</reference>
<dbReference type="Proteomes" id="UP000299290">
    <property type="component" value="Unassembled WGS sequence"/>
</dbReference>